<accession>A0ABU2N958</accession>
<dbReference type="Proteomes" id="UP001183202">
    <property type="component" value="Unassembled WGS sequence"/>
</dbReference>
<keyword evidence="2" id="KW-0378">Hydrolase</keyword>
<evidence type="ECO:0000313" key="3">
    <source>
        <dbReference type="Proteomes" id="UP001183202"/>
    </source>
</evidence>
<organism evidence="2 3">
    <name type="scientific">Pseudonocardia charpentierae</name>
    <dbReference type="NCBI Taxonomy" id="3075545"/>
    <lineage>
        <taxon>Bacteria</taxon>
        <taxon>Bacillati</taxon>
        <taxon>Actinomycetota</taxon>
        <taxon>Actinomycetes</taxon>
        <taxon>Pseudonocardiales</taxon>
        <taxon>Pseudonocardiaceae</taxon>
        <taxon>Pseudonocardia</taxon>
    </lineage>
</organism>
<dbReference type="InterPro" id="IPR006626">
    <property type="entry name" value="PbH1"/>
</dbReference>
<dbReference type="SMART" id="SM00710">
    <property type="entry name" value="PbH1"/>
    <property type="match status" value="6"/>
</dbReference>
<dbReference type="InterPro" id="IPR011050">
    <property type="entry name" value="Pectin_lyase_fold/virulence"/>
</dbReference>
<dbReference type="Pfam" id="PF12708">
    <property type="entry name" value="Pect-lyase_RHGA_epim"/>
    <property type="match status" value="1"/>
</dbReference>
<dbReference type="RefSeq" id="WP_311556286.1">
    <property type="nucleotide sequence ID" value="NZ_JAVREJ010000007.1"/>
</dbReference>
<dbReference type="GO" id="GO:0016787">
    <property type="term" value="F:hydrolase activity"/>
    <property type="evidence" value="ECO:0007669"/>
    <property type="project" value="UniProtKB-KW"/>
</dbReference>
<feature type="domain" description="Rhamnogalacturonase A/B/Epimerase-like pectate lyase" evidence="1">
    <location>
        <begin position="17"/>
        <end position="252"/>
    </location>
</feature>
<dbReference type="InterPro" id="IPR024535">
    <property type="entry name" value="RHGA/B-epi-like_pectate_lyase"/>
</dbReference>
<dbReference type="Gene3D" id="2.160.20.10">
    <property type="entry name" value="Single-stranded right-handed beta-helix, Pectin lyase-like"/>
    <property type="match status" value="1"/>
</dbReference>
<sequence>MSDAGATRGDACFDVRLDYGAVGDGGANDGPAVQAALTAAGTAGVPAVVHLRAGTYSTDRCLDVPDNVTVRGDGIGRTIIKGRSGLASVRSVNGGYTLLGQASGASENIAVRDLTVDAHHAGVGVTSSSTYREHSSIVDFRGIAGLTFENVEVKNGWFWHLTSWHSSDVMVRNCRVTGPGTTGMYDQCDGIHLASVTRGSIIGCHVDQGAGQDGDDGIAIHVFPGDGACTDVVIADNIVRGGHHGSGIDLANSDGVITGVTIGNNVIWGCRREGIATNWFSSFTGSTQDVVIANNVVRDCGAGIVLGDSSGNDAPYRNFVVSGNLCSRSGGAPSQVSTANSSNINLVNNYTGA</sequence>
<reference evidence="3" key="1">
    <citation type="submission" date="2023-07" db="EMBL/GenBank/DDBJ databases">
        <title>30 novel species of actinomycetes from the DSMZ collection.</title>
        <authorList>
            <person name="Nouioui I."/>
        </authorList>
    </citation>
    <scope>NUCLEOTIDE SEQUENCE [LARGE SCALE GENOMIC DNA]</scope>
    <source>
        <strain evidence="3">DSM 45834</strain>
    </source>
</reference>
<evidence type="ECO:0000313" key="2">
    <source>
        <dbReference type="EMBL" id="MDT0350251.1"/>
    </source>
</evidence>
<dbReference type="SUPFAM" id="SSF51126">
    <property type="entry name" value="Pectin lyase-like"/>
    <property type="match status" value="1"/>
</dbReference>
<dbReference type="InterPro" id="IPR012334">
    <property type="entry name" value="Pectin_lyas_fold"/>
</dbReference>
<gene>
    <name evidence="2" type="ORF">RM445_12030</name>
</gene>
<dbReference type="EMBL" id="JAVREJ010000007">
    <property type="protein sequence ID" value="MDT0350251.1"/>
    <property type="molecule type" value="Genomic_DNA"/>
</dbReference>
<comment type="caution">
    <text evidence="2">The sequence shown here is derived from an EMBL/GenBank/DDBJ whole genome shotgun (WGS) entry which is preliminary data.</text>
</comment>
<protein>
    <submittedName>
        <fullName evidence="2">Glycosyl hydrolase family 28-related protein</fullName>
    </submittedName>
</protein>
<keyword evidence="3" id="KW-1185">Reference proteome</keyword>
<proteinExistence type="predicted"/>
<evidence type="ECO:0000259" key="1">
    <source>
        <dbReference type="Pfam" id="PF12708"/>
    </source>
</evidence>
<name>A0ABU2N958_9PSEU</name>